<proteinExistence type="inferred from homology"/>
<keyword evidence="6" id="KW-1185">Reference proteome</keyword>
<dbReference type="PANTHER" id="PTHR48081">
    <property type="entry name" value="AB HYDROLASE SUPERFAMILY PROTEIN C4A8.06C"/>
    <property type="match status" value="1"/>
</dbReference>
<feature type="active site" evidence="3">
    <location>
        <position position="197"/>
    </location>
</feature>
<evidence type="ECO:0000256" key="2">
    <source>
        <dbReference type="ARBA" id="ARBA00022801"/>
    </source>
</evidence>
<comment type="caution">
    <text evidence="5">The sequence shown here is derived from an EMBL/GenBank/DDBJ whole genome shotgun (WGS) entry which is preliminary data.</text>
</comment>
<evidence type="ECO:0000256" key="1">
    <source>
        <dbReference type="ARBA" id="ARBA00010515"/>
    </source>
</evidence>
<reference evidence="5" key="2">
    <citation type="journal article" date="2020" name="Nat. Commun.">
        <title>Large-scale genome sequencing of mycorrhizal fungi provides insights into the early evolution of symbiotic traits.</title>
        <authorList>
            <person name="Miyauchi S."/>
            <person name="Kiss E."/>
            <person name="Kuo A."/>
            <person name="Drula E."/>
            <person name="Kohler A."/>
            <person name="Sanchez-Garcia M."/>
            <person name="Morin E."/>
            <person name="Andreopoulos B."/>
            <person name="Barry K.W."/>
            <person name="Bonito G."/>
            <person name="Buee M."/>
            <person name="Carver A."/>
            <person name="Chen C."/>
            <person name="Cichocki N."/>
            <person name="Clum A."/>
            <person name="Culley D."/>
            <person name="Crous P.W."/>
            <person name="Fauchery L."/>
            <person name="Girlanda M."/>
            <person name="Hayes R.D."/>
            <person name="Keri Z."/>
            <person name="LaButti K."/>
            <person name="Lipzen A."/>
            <person name="Lombard V."/>
            <person name="Magnuson J."/>
            <person name="Maillard F."/>
            <person name="Murat C."/>
            <person name="Nolan M."/>
            <person name="Ohm R.A."/>
            <person name="Pangilinan J."/>
            <person name="Pereira M.F."/>
            <person name="Perotto S."/>
            <person name="Peter M."/>
            <person name="Pfister S."/>
            <person name="Riley R."/>
            <person name="Sitrit Y."/>
            <person name="Stielow J.B."/>
            <person name="Szollosi G."/>
            <person name="Zifcakova L."/>
            <person name="Stursova M."/>
            <person name="Spatafora J.W."/>
            <person name="Tedersoo L."/>
            <person name="Vaario L.M."/>
            <person name="Yamada A."/>
            <person name="Yan M."/>
            <person name="Wang P."/>
            <person name="Xu J."/>
            <person name="Bruns T."/>
            <person name="Baldrian P."/>
            <person name="Vilgalys R."/>
            <person name="Dunand C."/>
            <person name="Henrissat B."/>
            <person name="Grigoriev I.V."/>
            <person name="Hibbett D."/>
            <person name="Nagy L.G."/>
            <person name="Martin F.M."/>
        </authorList>
    </citation>
    <scope>NUCLEOTIDE SEQUENCE</scope>
    <source>
        <strain evidence="5">Prilba</strain>
    </source>
</reference>
<dbReference type="InterPro" id="IPR033140">
    <property type="entry name" value="Lipase_GDXG_put_SER_AS"/>
</dbReference>
<dbReference type="PANTHER" id="PTHR48081:SF31">
    <property type="entry name" value="STERYL ACETYL HYDROLASE MUG81-RELATED"/>
    <property type="match status" value="1"/>
</dbReference>
<dbReference type="Proteomes" id="UP000759537">
    <property type="component" value="Unassembled WGS sequence"/>
</dbReference>
<dbReference type="Pfam" id="PF07859">
    <property type="entry name" value="Abhydrolase_3"/>
    <property type="match status" value="1"/>
</dbReference>
<dbReference type="GO" id="GO:0016787">
    <property type="term" value="F:hydrolase activity"/>
    <property type="evidence" value="ECO:0007669"/>
    <property type="project" value="UniProtKB-KW"/>
</dbReference>
<dbReference type="OrthoDB" id="2152029at2759"/>
<dbReference type="AlphaFoldDB" id="A0A9P5JWZ4"/>
<gene>
    <name evidence="5" type="ORF">DFH94DRAFT_639125</name>
</gene>
<accession>A0A9P5JWZ4</accession>
<evidence type="ECO:0000256" key="3">
    <source>
        <dbReference type="PROSITE-ProRule" id="PRU10038"/>
    </source>
</evidence>
<dbReference type="EMBL" id="WHVB01000037">
    <property type="protein sequence ID" value="KAF8467123.1"/>
    <property type="molecule type" value="Genomic_DNA"/>
</dbReference>
<dbReference type="PROSITE" id="PS01174">
    <property type="entry name" value="LIPASE_GDXG_SER"/>
    <property type="match status" value="1"/>
</dbReference>
<dbReference type="SUPFAM" id="SSF53474">
    <property type="entry name" value="alpha/beta-Hydrolases"/>
    <property type="match status" value="1"/>
</dbReference>
<organism evidence="5 6">
    <name type="scientific">Russula ochroleuca</name>
    <dbReference type="NCBI Taxonomy" id="152965"/>
    <lineage>
        <taxon>Eukaryota</taxon>
        <taxon>Fungi</taxon>
        <taxon>Dikarya</taxon>
        <taxon>Basidiomycota</taxon>
        <taxon>Agaricomycotina</taxon>
        <taxon>Agaricomycetes</taxon>
        <taxon>Russulales</taxon>
        <taxon>Russulaceae</taxon>
        <taxon>Russula</taxon>
    </lineage>
</organism>
<dbReference type="InterPro" id="IPR013094">
    <property type="entry name" value="AB_hydrolase_3"/>
</dbReference>
<name>A0A9P5JWZ4_9AGAM</name>
<evidence type="ECO:0000313" key="6">
    <source>
        <dbReference type="Proteomes" id="UP000759537"/>
    </source>
</evidence>
<sequence length="370" mass="40429">MDQPNHSGDASDPPLTLRQRLGLVPFLAKMPFAIAVGIFRENKGRSWSRATNIAAMRYVICQKWDIHELRSFIGVNATQLYQAWALQEKREVLTDILPEKAKLHWIGPRQEGSQGRVFLFFFGGAFALPPRPDYFPFLHALQKAVSASLGNFSVALLDHAMAPDNPFPTQLSQANVALKHLLNKGIPPSNIILAGDSAGANLVIQLAAHILHPLPSISAPPTLTQPLAGALLVSPWCIYNVDAPSYARNEKKDVLNTRTYSFIGDLAKKGVAPELQHYSEPISAPADWLKGMDNVYPRILLTAGEEECPVDQAIQTKTILSRYVRDTELVIEPGSVHGEVLIRFATNEGGVGGDWDTIVAFLSKSLAGGS</sequence>
<comment type="similarity">
    <text evidence="1">Belongs to the 'GDXG' lipolytic enzyme family.</text>
</comment>
<evidence type="ECO:0000259" key="4">
    <source>
        <dbReference type="Pfam" id="PF07859"/>
    </source>
</evidence>
<dbReference type="InterPro" id="IPR029058">
    <property type="entry name" value="AB_hydrolase_fold"/>
</dbReference>
<dbReference type="InterPro" id="IPR050300">
    <property type="entry name" value="GDXG_lipolytic_enzyme"/>
</dbReference>
<keyword evidence="2" id="KW-0378">Hydrolase</keyword>
<protein>
    <submittedName>
        <fullName evidence="5">Alpha/beta-hydrolase</fullName>
    </submittedName>
</protein>
<reference evidence="5" key="1">
    <citation type="submission" date="2019-10" db="EMBL/GenBank/DDBJ databases">
        <authorList>
            <consortium name="DOE Joint Genome Institute"/>
            <person name="Kuo A."/>
            <person name="Miyauchi S."/>
            <person name="Kiss E."/>
            <person name="Drula E."/>
            <person name="Kohler A."/>
            <person name="Sanchez-Garcia M."/>
            <person name="Andreopoulos B."/>
            <person name="Barry K.W."/>
            <person name="Bonito G."/>
            <person name="Buee M."/>
            <person name="Carver A."/>
            <person name="Chen C."/>
            <person name="Cichocki N."/>
            <person name="Clum A."/>
            <person name="Culley D."/>
            <person name="Crous P.W."/>
            <person name="Fauchery L."/>
            <person name="Girlanda M."/>
            <person name="Hayes R."/>
            <person name="Keri Z."/>
            <person name="LaButti K."/>
            <person name="Lipzen A."/>
            <person name="Lombard V."/>
            <person name="Magnuson J."/>
            <person name="Maillard F."/>
            <person name="Morin E."/>
            <person name="Murat C."/>
            <person name="Nolan M."/>
            <person name="Ohm R."/>
            <person name="Pangilinan J."/>
            <person name="Pereira M."/>
            <person name="Perotto S."/>
            <person name="Peter M."/>
            <person name="Riley R."/>
            <person name="Sitrit Y."/>
            <person name="Stielow B."/>
            <person name="Szollosi G."/>
            <person name="Zifcakova L."/>
            <person name="Stursova M."/>
            <person name="Spatafora J.W."/>
            <person name="Tedersoo L."/>
            <person name="Vaario L.-M."/>
            <person name="Yamada A."/>
            <person name="Yan M."/>
            <person name="Wang P."/>
            <person name="Xu J."/>
            <person name="Bruns T."/>
            <person name="Baldrian P."/>
            <person name="Vilgalys R."/>
            <person name="Henrissat B."/>
            <person name="Grigoriev I.V."/>
            <person name="Hibbett D."/>
            <person name="Nagy L.G."/>
            <person name="Martin F.M."/>
        </authorList>
    </citation>
    <scope>NUCLEOTIDE SEQUENCE</scope>
    <source>
        <strain evidence="5">Prilba</strain>
    </source>
</reference>
<dbReference type="Gene3D" id="3.40.50.1820">
    <property type="entry name" value="alpha/beta hydrolase"/>
    <property type="match status" value="1"/>
</dbReference>
<evidence type="ECO:0000313" key="5">
    <source>
        <dbReference type="EMBL" id="KAF8467123.1"/>
    </source>
</evidence>
<feature type="domain" description="Alpha/beta hydrolase fold-3" evidence="4">
    <location>
        <begin position="119"/>
        <end position="338"/>
    </location>
</feature>